<keyword evidence="4" id="KW-1185">Reference proteome</keyword>
<feature type="compositionally biased region" description="Low complexity" evidence="1">
    <location>
        <begin position="383"/>
        <end position="392"/>
    </location>
</feature>
<evidence type="ECO:0000313" key="3">
    <source>
        <dbReference type="EMBL" id="KAF2113524.1"/>
    </source>
</evidence>
<proteinExistence type="predicted"/>
<keyword evidence="2" id="KW-0812">Transmembrane</keyword>
<organism evidence="3 4">
    <name type="scientific">Lophiotrema nucula</name>
    <dbReference type="NCBI Taxonomy" id="690887"/>
    <lineage>
        <taxon>Eukaryota</taxon>
        <taxon>Fungi</taxon>
        <taxon>Dikarya</taxon>
        <taxon>Ascomycota</taxon>
        <taxon>Pezizomycotina</taxon>
        <taxon>Dothideomycetes</taxon>
        <taxon>Pleosporomycetidae</taxon>
        <taxon>Pleosporales</taxon>
        <taxon>Lophiotremataceae</taxon>
        <taxon>Lophiotrema</taxon>
    </lineage>
</organism>
<dbReference type="AlphaFoldDB" id="A0A6A5Z391"/>
<accession>A0A6A5Z391</accession>
<name>A0A6A5Z391_9PLEO</name>
<evidence type="ECO:0000256" key="1">
    <source>
        <dbReference type="SAM" id="MobiDB-lite"/>
    </source>
</evidence>
<evidence type="ECO:0000313" key="4">
    <source>
        <dbReference type="Proteomes" id="UP000799770"/>
    </source>
</evidence>
<evidence type="ECO:0000256" key="2">
    <source>
        <dbReference type="SAM" id="Phobius"/>
    </source>
</evidence>
<dbReference type="Proteomes" id="UP000799770">
    <property type="component" value="Unassembled WGS sequence"/>
</dbReference>
<gene>
    <name evidence="3" type="ORF">BDV96DRAFT_647787</name>
</gene>
<sequence length="532" mass="58280">MAPRNFCPDTGLPCHPTYWQKLAPYPVVPAKTKIEIEVPQAARGPRLRIKKAKETSQAWNGLVKTTIDTCPVPWATMGRRSIESTTLRTIASAPVSSEGSSDKSFSNVLQTLASAEEGAATLPTGAGVLPRSQEPLMSTARRMSTMATSFQYPHVSSTTLPSHSTAPEMPIFWASANASSPAMSFPDWGPELGPVFYVILFTFMFLGLVWVIFVCLINLPPPSWFEDAEYSKGKKGRQSSKLVEPESKVRAWLPKYFTYTGEGKCKKKVRPIDKPSKYAPLLGDEGLDTASTTDFSPAWMRNSHSRHNSNSSETGLELRSRRPQHRSRSPYPYPSSTSVTEDVGIEQQSHIHRASTQHLHPNLAHIHSRSTSPASNEGPHLHPTLTNRSRTPSPSPTNPLLPNSPAHRRRTSEEWVREREDFFRGRQYEMDDGGLFLAPPNLSHSSPLSSSSYSSLSDADALEAQTSLLPGNVSSKGSLLGSLSGGKKAAKSILNGVEGAVNGVVNKMVEWTEDHGGKDELLLPMRKGDNVD</sequence>
<reference evidence="3" key="1">
    <citation type="journal article" date="2020" name="Stud. Mycol.">
        <title>101 Dothideomycetes genomes: a test case for predicting lifestyles and emergence of pathogens.</title>
        <authorList>
            <person name="Haridas S."/>
            <person name="Albert R."/>
            <person name="Binder M."/>
            <person name="Bloem J."/>
            <person name="Labutti K."/>
            <person name="Salamov A."/>
            <person name="Andreopoulos B."/>
            <person name="Baker S."/>
            <person name="Barry K."/>
            <person name="Bills G."/>
            <person name="Bluhm B."/>
            <person name="Cannon C."/>
            <person name="Castanera R."/>
            <person name="Culley D."/>
            <person name="Daum C."/>
            <person name="Ezra D."/>
            <person name="Gonzalez J."/>
            <person name="Henrissat B."/>
            <person name="Kuo A."/>
            <person name="Liang C."/>
            <person name="Lipzen A."/>
            <person name="Lutzoni F."/>
            <person name="Magnuson J."/>
            <person name="Mondo S."/>
            <person name="Nolan M."/>
            <person name="Ohm R."/>
            <person name="Pangilinan J."/>
            <person name="Park H.-J."/>
            <person name="Ramirez L."/>
            <person name="Alfaro M."/>
            <person name="Sun H."/>
            <person name="Tritt A."/>
            <person name="Yoshinaga Y."/>
            <person name="Zwiers L.-H."/>
            <person name="Turgeon B."/>
            <person name="Goodwin S."/>
            <person name="Spatafora J."/>
            <person name="Crous P."/>
            <person name="Grigoriev I."/>
        </authorList>
    </citation>
    <scope>NUCLEOTIDE SEQUENCE</scope>
    <source>
        <strain evidence="3">CBS 627.86</strain>
    </source>
</reference>
<keyword evidence="2" id="KW-1133">Transmembrane helix</keyword>
<feature type="region of interest" description="Disordered" evidence="1">
    <location>
        <begin position="367"/>
        <end position="415"/>
    </location>
</feature>
<keyword evidence="2" id="KW-0472">Membrane</keyword>
<dbReference type="EMBL" id="ML977327">
    <property type="protein sequence ID" value="KAF2113524.1"/>
    <property type="molecule type" value="Genomic_DNA"/>
</dbReference>
<feature type="region of interest" description="Disordered" evidence="1">
    <location>
        <begin position="296"/>
        <end position="354"/>
    </location>
</feature>
<protein>
    <submittedName>
        <fullName evidence="3">Uncharacterized protein</fullName>
    </submittedName>
</protein>
<feature type="transmembrane region" description="Helical" evidence="2">
    <location>
        <begin position="195"/>
        <end position="219"/>
    </location>
</feature>